<accession>A0A1I8BWB8</accession>
<dbReference type="AlphaFoldDB" id="A0A1I8BWB8"/>
<dbReference type="WBParaSite" id="MhA1_Contig734.frz3.gene1">
    <property type="protein sequence ID" value="MhA1_Contig734.frz3.gene1"/>
    <property type="gene ID" value="MhA1_Contig734.frz3.gene1"/>
</dbReference>
<evidence type="ECO:0000313" key="1">
    <source>
        <dbReference type="Proteomes" id="UP000095281"/>
    </source>
</evidence>
<reference evidence="2" key="1">
    <citation type="submission" date="2016-11" db="UniProtKB">
        <authorList>
            <consortium name="WormBaseParasite"/>
        </authorList>
    </citation>
    <scope>IDENTIFICATION</scope>
</reference>
<protein>
    <submittedName>
        <fullName evidence="2">Uncharacterized protein</fullName>
    </submittedName>
</protein>
<keyword evidence="1" id="KW-1185">Reference proteome</keyword>
<name>A0A1I8BWB8_MELHA</name>
<dbReference type="Proteomes" id="UP000095281">
    <property type="component" value="Unplaced"/>
</dbReference>
<proteinExistence type="predicted"/>
<sequence length="95" mass="11328">MFTEHRLADLRFWPEDVENAEKFLDEIFPEVRQLFKLKYEEIEINKKQFNNGTIDLALEEFMEIQANVDTSMRKTTGQSSFALHGNYKSKCYKKN</sequence>
<organism evidence="1 2">
    <name type="scientific">Meloidogyne hapla</name>
    <name type="common">Root-knot nematode worm</name>
    <dbReference type="NCBI Taxonomy" id="6305"/>
    <lineage>
        <taxon>Eukaryota</taxon>
        <taxon>Metazoa</taxon>
        <taxon>Ecdysozoa</taxon>
        <taxon>Nematoda</taxon>
        <taxon>Chromadorea</taxon>
        <taxon>Rhabditida</taxon>
        <taxon>Tylenchina</taxon>
        <taxon>Tylenchomorpha</taxon>
        <taxon>Tylenchoidea</taxon>
        <taxon>Meloidogynidae</taxon>
        <taxon>Meloidogyninae</taxon>
        <taxon>Meloidogyne</taxon>
    </lineage>
</organism>
<evidence type="ECO:0000313" key="2">
    <source>
        <dbReference type="WBParaSite" id="MhA1_Contig734.frz3.gene1"/>
    </source>
</evidence>